<dbReference type="OrthoDB" id="9800957at2"/>
<dbReference type="EMBL" id="PIQG01000005">
    <property type="protein sequence ID" value="RUO75640.1"/>
    <property type="molecule type" value="Genomic_DNA"/>
</dbReference>
<gene>
    <name evidence="4" type="ORF">CWI83_09690</name>
</gene>
<keyword evidence="1" id="KW-0464">Manganese</keyword>
<dbReference type="GO" id="GO:0005524">
    <property type="term" value="F:ATP binding"/>
    <property type="evidence" value="ECO:0007669"/>
    <property type="project" value="UniProtKB-UniRule"/>
</dbReference>
<dbReference type="SUPFAM" id="SSF56059">
    <property type="entry name" value="Glutathione synthetase ATP-binding domain-like"/>
    <property type="match status" value="1"/>
</dbReference>
<keyword evidence="2" id="KW-0067">ATP-binding</keyword>
<comment type="caution">
    <text evidence="4">The sequence shown here is derived from an EMBL/GenBank/DDBJ whole genome shotgun (WGS) entry which is preliminary data.</text>
</comment>
<sequence length="486" mass="55586">MHHSTLVILDHSAVWQPYFPSQAIIAADDFLQDHSNSRAHVINLCSDLGYLGTGYYVSLLAEARGQRVIPSVSTINDLRNFSHYQLLAITIDKTLVRALEKSLPEQQHSIFIAFGQTPDVAFEGFARQLFDRYPCPLLRVDFQFQGRWYIHSLKPVNLSDLSDSEQSFFGDALDHFSKRVWRKARARKDYRFDLAILHDPNEAIPTSNKRALQAFIRAARQHDIDAELITASDFNRLLEFDALFIRETTKINHYTYHFAKKAEANGLVVIDSPQSIVRCANKVFLHELLDKHRIATPMTELLLRNQHIDYEKLAERFGFPIVLKIPDGSFSIGVEKAEDLESLKHIANQLFEQSTIILAQEFVRTEYDWRIGVLNHRAIYACKYHMARNHWQIYNHASHTKGGKSGGFETVGVQQVPRDVIKLALQATRLIGDGLYGVDMKVTAQGPVIIEINDNPSIDAGVEDALLGDELYHVIMRDFYRRLDEK</sequence>
<keyword evidence="5" id="KW-1185">Reference proteome</keyword>
<organism evidence="4 5">
    <name type="scientific">Pseudidiomarina taiwanensis</name>
    <dbReference type="NCBI Taxonomy" id="337250"/>
    <lineage>
        <taxon>Bacteria</taxon>
        <taxon>Pseudomonadati</taxon>
        <taxon>Pseudomonadota</taxon>
        <taxon>Gammaproteobacteria</taxon>
        <taxon>Alteromonadales</taxon>
        <taxon>Idiomarinaceae</taxon>
        <taxon>Pseudidiomarina</taxon>
    </lineage>
</organism>
<dbReference type="GO" id="GO:0009432">
    <property type="term" value="P:SOS response"/>
    <property type="evidence" value="ECO:0007669"/>
    <property type="project" value="TreeGrafter"/>
</dbReference>
<dbReference type="Proteomes" id="UP000288279">
    <property type="component" value="Unassembled WGS sequence"/>
</dbReference>
<dbReference type="GO" id="GO:0046872">
    <property type="term" value="F:metal ion binding"/>
    <property type="evidence" value="ECO:0007669"/>
    <property type="project" value="InterPro"/>
</dbReference>
<dbReference type="PANTHER" id="PTHR21621:SF0">
    <property type="entry name" value="BETA-CITRYLGLUTAMATE SYNTHASE B-RELATED"/>
    <property type="match status" value="1"/>
</dbReference>
<dbReference type="Pfam" id="PF08443">
    <property type="entry name" value="RimK"/>
    <property type="match status" value="1"/>
</dbReference>
<dbReference type="InterPro" id="IPR013651">
    <property type="entry name" value="ATP-grasp_RimK-type"/>
</dbReference>
<keyword evidence="2" id="KW-0547">Nucleotide-binding</keyword>
<dbReference type="RefSeq" id="WP_126828492.1">
    <property type="nucleotide sequence ID" value="NZ_PIQG01000005.1"/>
</dbReference>
<dbReference type="Gene3D" id="3.30.1490.20">
    <property type="entry name" value="ATP-grasp fold, A domain"/>
    <property type="match status" value="1"/>
</dbReference>
<dbReference type="PANTHER" id="PTHR21621">
    <property type="entry name" value="RIBOSOMAL PROTEIN S6 MODIFICATION PROTEIN"/>
    <property type="match status" value="1"/>
</dbReference>
<evidence type="ECO:0000256" key="2">
    <source>
        <dbReference type="PROSITE-ProRule" id="PRU00409"/>
    </source>
</evidence>
<dbReference type="GO" id="GO:0018169">
    <property type="term" value="F:ribosomal S6-glutamic acid ligase activity"/>
    <property type="evidence" value="ECO:0007669"/>
    <property type="project" value="TreeGrafter"/>
</dbReference>
<evidence type="ECO:0000259" key="3">
    <source>
        <dbReference type="PROSITE" id="PS50975"/>
    </source>
</evidence>
<dbReference type="GO" id="GO:0005737">
    <property type="term" value="C:cytoplasm"/>
    <property type="evidence" value="ECO:0007669"/>
    <property type="project" value="TreeGrafter"/>
</dbReference>
<protein>
    <submittedName>
        <fullName evidence="4">RimK family alpha-L-glutamate ligase</fullName>
    </submittedName>
</protein>
<keyword evidence="4" id="KW-0436">Ligase</keyword>
<evidence type="ECO:0000256" key="1">
    <source>
        <dbReference type="ARBA" id="ARBA00023211"/>
    </source>
</evidence>
<dbReference type="AlphaFoldDB" id="A0A432ZCM5"/>
<reference evidence="4 5" key="1">
    <citation type="journal article" date="2011" name="Front. Microbiol.">
        <title>Genomic signatures of strain selection and enhancement in Bacillus atrophaeus var. globigii, a historical biowarfare simulant.</title>
        <authorList>
            <person name="Gibbons H.S."/>
            <person name="Broomall S.M."/>
            <person name="McNew L.A."/>
            <person name="Daligault H."/>
            <person name="Chapman C."/>
            <person name="Bruce D."/>
            <person name="Karavis M."/>
            <person name="Krepps M."/>
            <person name="McGregor P.A."/>
            <person name="Hong C."/>
            <person name="Park K.H."/>
            <person name="Akmal A."/>
            <person name="Feldman A."/>
            <person name="Lin J.S."/>
            <person name="Chang W.E."/>
            <person name="Higgs B.W."/>
            <person name="Demirev P."/>
            <person name="Lindquist J."/>
            <person name="Liem A."/>
            <person name="Fochler E."/>
            <person name="Read T.D."/>
            <person name="Tapia R."/>
            <person name="Johnson S."/>
            <person name="Bishop-Lilly K.A."/>
            <person name="Detter C."/>
            <person name="Han C."/>
            <person name="Sozhamannan S."/>
            <person name="Rosenzweig C.N."/>
            <person name="Skowronski E.W."/>
        </authorList>
    </citation>
    <scope>NUCLEOTIDE SEQUENCE [LARGE SCALE GENOMIC DNA]</scope>
    <source>
        <strain evidence="4 5">PIT1</strain>
    </source>
</reference>
<proteinExistence type="predicted"/>
<accession>A0A432ZCM5</accession>
<dbReference type="Gene3D" id="3.30.470.20">
    <property type="entry name" value="ATP-grasp fold, B domain"/>
    <property type="match status" value="1"/>
</dbReference>
<evidence type="ECO:0000313" key="4">
    <source>
        <dbReference type="EMBL" id="RUO75640.1"/>
    </source>
</evidence>
<dbReference type="PROSITE" id="PS50975">
    <property type="entry name" value="ATP_GRASP"/>
    <property type="match status" value="1"/>
</dbReference>
<dbReference type="InterPro" id="IPR025839">
    <property type="entry name" value="RLAN_dom"/>
</dbReference>
<dbReference type="InterPro" id="IPR011761">
    <property type="entry name" value="ATP-grasp"/>
</dbReference>
<dbReference type="InterPro" id="IPR013815">
    <property type="entry name" value="ATP_grasp_subdomain_1"/>
</dbReference>
<evidence type="ECO:0000313" key="5">
    <source>
        <dbReference type="Proteomes" id="UP000288279"/>
    </source>
</evidence>
<dbReference type="Gene3D" id="3.40.50.20">
    <property type="match status" value="1"/>
</dbReference>
<feature type="domain" description="ATP-grasp" evidence="3">
    <location>
        <begin position="286"/>
        <end position="480"/>
    </location>
</feature>
<name>A0A432ZCM5_9GAMM</name>
<dbReference type="Pfam" id="PF14401">
    <property type="entry name" value="RLAN"/>
    <property type="match status" value="1"/>
</dbReference>